<dbReference type="InterPro" id="IPR003694">
    <property type="entry name" value="NAD_synthase"/>
</dbReference>
<comment type="pathway">
    <text evidence="1 7 8">Cofactor biosynthesis; NAD(+) biosynthesis; NAD(+) from deamido-NAD(+) (L-Gln route): step 1/1.</text>
</comment>
<dbReference type="PROSITE" id="PS50263">
    <property type="entry name" value="CN_HYDROLASE"/>
    <property type="match status" value="1"/>
</dbReference>
<feature type="domain" description="CN hydrolase" evidence="12">
    <location>
        <begin position="4"/>
        <end position="258"/>
    </location>
</feature>
<evidence type="ECO:0000256" key="5">
    <source>
        <dbReference type="ARBA" id="ARBA00022840"/>
    </source>
</evidence>
<dbReference type="CDD" id="cd07570">
    <property type="entry name" value="GAT_Gln-NAD-synth"/>
    <property type="match status" value="1"/>
</dbReference>
<keyword evidence="6 7" id="KW-0520">NAD</keyword>
<dbReference type="UniPathway" id="UPA00253">
    <property type="reaction ID" value="UER00334"/>
</dbReference>
<feature type="region of interest" description="Disordered" evidence="11">
    <location>
        <begin position="480"/>
        <end position="502"/>
    </location>
</feature>
<dbReference type="OrthoDB" id="9760188at2"/>
<dbReference type="EMBL" id="VDFQ02000002">
    <property type="protein sequence ID" value="KAA1423581.1"/>
    <property type="molecule type" value="Genomic_DNA"/>
</dbReference>
<evidence type="ECO:0000313" key="14">
    <source>
        <dbReference type="Proteomes" id="UP000307768"/>
    </source>
</evidence>
<dbReference type="GO" id="GO:0004359">
    <property type="term" value="F:glutaminase activity"/>
    <property type="evidence" value="ECO:0007669"/>
    <property type="project" value="InterPro"/>
</dbReference>
<comment type="function">
    <text evidence="7">Catalyzes the ATP-dependent amidation of deamido-NAD to form NAD. Uses L-glutamine as a nitrogen source.</text>
</comment>
<gene>
    <name evidence="7" type="primary">nadE</name>
    <name evidence="13" type="ORF">FE697_008260</name>
</gene>
<sequence>MPQLRVALAQVNARVGDLDFNAELVLSRCREAHAAGAHLVVFPEMVLTGYPVEDLAMRASMIAASRAKAEEVAAQLAEEGLGELVAIVGFLDQAEGVPDGPGIPKNAPLNAIAVMHGGAIVARQSKIHLWNYGVGDEIRNFVPGDVLHVVEIHGVDVAAVICEDLWRDGIASAVRAAGAGLLVVPNGSPYEANKDDVRLDLCTRRAVEGGVALAYVNLVGGQDELVFDGDSLVVDASGTLVARTAQFVEELIVVDLDLPAARRLMPPPDTRFVGLRVVRTVISSEPVAPYAPVTPPILPRLGDLEEIYRALVVGLRDYVDKNGFRSVLLGLSGGIDSTLCGAIAVDALGPERVFGVSNPSEYSTEHSRSDAAELARRTGLDLRTVPIAPMVDAFQGALGLTGLAEENLQARVRAVVWMGLSNQEGHLVLACGNKSEVATGYSTIYGDAVGGYAPIKDVRKTLVWELSRWRNAYAEARGEQPPIPENAISKPPSAELRPGQLDTDSLPPYEILDGILDAYVERDLSAEAVVAEGYDAALVERVVTLVDRAEYKRRQYPPGPKVTRRNFGRDRRVPITHRWREHLADD</sequence>
<feature type="active site" description="Nucleophile; for glutaminase activity" evidence="7">
    <location>
        <position position="162"/>
    </location>
</feature>
<dbReference type="HAMAP" id="MF_02090">
    <property type="entry name" value="NadE_glutamine_dep"/>
    <property type="match status" value="1"/>
</dbReference>
<feature type="active site" description="Proton acceptor" evidence="9">
    <location>
        <position position="44"/>
    </location>
</feature>
<evidence type="ECO:0000256" key="3">
    <source>
        <dbReference type="ARBA" id="ARBA00022598"/>
    </source>
</evidence>
<dbReference type="AlphaFoldDB" id="A0A5Q6RZR0"/>
<dbReference type="GO" id="GO:0008795">
    <property type="term" value="F:NAD+ synthase activity"/>
    <property type="evidence" value="ECO:0007669"/>
    <property type="project" value="UniProtKB-UniRule"/>
</dbReference>
<dbReference type="InterPro" id="IPR014445">
    <property type="entry name" value="Gln-dep_NAD_synthase"/>
</dbReference>
<dbReference type="InterPro" id="IPR003010">
    <property type="entry name" value="C-N_Hydrolase"/>
</dbReference>
<comment type="catalytic activity">
    <reaction evidence="7 8">
        <text>deamido-NAD(+) + L-glutamine + ATP + H2O = L-glutamate + AMP + diphosphate + NAD(+) + H(+)</text>
        <dbReference type="Rhea" id="RHEA:24384"/>
        <dbReference type="ChEBI" id="CHEBI:15377"/>
        <dbReference type="ChEBI" id="CHEBI:15378"/>
        <dbReference type="ChEBI" id="CHEBI:29985"/>
        <dbReference type="ChEBI" id="CHEBI:30616"/>
        <dbReference type="ChEBI" id="CHEBI:33019"/>
        <dbReference type="ChEBI" id="CHEBI:57540"/>
        <dbReference type="ChEBI" id="CHEBI:58359"/>
        <dbReference type="ChEBI" id="CHEBI:58437"/>
        <dbReference type="ChEBI" id="CHEBI:456215"/>
        <dbReference type="EC" id="6.3.5.1"/>
    </reaction>
</comment>
<dbReference type="PANTHER" id="PTHR23090:SF9">
    <property type="entry name" value="GLUTAMINE-DEPENDENT NAD(+) SYNTHETASE"/>
    <property type="match status" value="1"/>
</dbReference>
<dbReference type="NCBIfam" id="TIGR00552">
    <property type="entry name" value="nadE"/>
    <property type="match status" value="1"/>
</dbReference>
<dbReference type="RefSeq" id="WP_149769101.1">
    <property type="nucleotide sequence ID" value="NZ_VDFQ02000002.1"/>
</dbReference>
<evidence type="ECO:0000313" key="13">
    <source>
        <dbReference type="EMBL" id="KAA1423581.1"/>
    </source>
</evidence>
<dbReference type="Pfam" id="PF00795">
    <property type="entry name" value="CN_hydrolase"/>
    <property type="match status" value="1"/>
</dbReference>
<name>A0A5Q6RZR0_9ACTN</name>
<dbReference type="InterPro" id="IPR014729">
    <property type="entry name" value="Rossmann-like_a/b/a_fold"/>
</dbReference>
<evidence type="ECO:0000256" key="8">
    <source>
        <dbReference type="PIRNR" id="PIRNR006630"/>
    </source>
</evidence>
<dbReference type="Gene3D" id="3.60.110.10">
    <property type="entry name" value="Carbon-nitrogen hydrolase"/>
    <property type="match status" value="1"/>
</dbReference>
<feature type="binding site" evidence="7">
    <location>
        <position position="188"/>
    </location>
    <ligand>
        <name>L-glutamine</name>
        <dbReference type="ChEBI" id="CHEBI:58359"/>
    </ligand>
</feature>
<dbReference type="InterPro" id="IPR000132">
    <property type="entry name" value="Nitrilase/CN_hydratase_CS"/>
</dbReference>
<dbReference type="FunFam" id="3.40.50.620:FF:000106">
    <property type="entry name" value="Glutamine-dependent NAD(+) synthetase"/>
    <property type="match status" value="1"/>
</dbReference>
<keyword evidence="5 7" id="KW-0067">ATP-binding</keyword>
<dbReference type="GO" id="GO:0005524">
    <property type="term" value="F:ATP binding"/>
    <property type="evidence" value="ECO:0007669"/>
    <property type="project" value="UniProtKB-UniRule"/>
</dbReference>
<feature type="binding site" evidence="7">
    <location>
        <position position="552"/>
    </location>
    <ligand>
        <name>deamido-NAD(+)</name>
        <dbReference type="ChEBI" id="CHEBI:58437"/>
        <note>ligand shared between two neighboring subunits</note>
    </ligand>
</feature>
<evidence type="ECO:0000256" key="1">
    <source>
        <dbReference type="ARBA" id="ARBA00005188"/>
    </source>
</evidence>
<accession>A0A5Q6RZR0</accession>
<feature type="active site" description="For glutaminase activity" evidence="7">
    <location>
        <position position="126"/>
    </location>
</feature>
<dbReference type="CDD" id="cd00553">
    <property type="entry name" value="NAD_synthase"/>
    <property type="match status" value="1"/>
</dbReference>
<evidence type="ECO:0000259" key="12">
    <source>
        <dbReference type="PROSITE" id="PS50263"/>
    </source>
</evidence>
<evidence type="ECO:0000256" key="10">
    <source>
        <dbReference type="RuleBase" id="RU003811"/>
    </source>
</evidence>
<dbReference type="GO" id="GO:0005737">
    <property type="term" value="C:cytoplasm"/>
    <property type="evidence" value="ECO:0007669"/>
    <property type="project" value="InterPro"/>
</dbReference>
<dbReference type="GO" id="GO:0000257">
    <property type="term" value="F:nitrilase activity"/>
    <property type="evidence" value="ECO:0007669"/>
    <property type="project" value="UniProtKB-ARBA"/>
</dbReference>
<dbReference type="Proteomes" id="UP000307768">
    <property type="component" value="Unassembled WGS sequence"/>
</dbReference>
<dbReference type="PROSITE" id="PS00920">
    <property type="entry name" value="NITRIL_CHT_1"/>
    <property type="match status" value="1"/>
</dbReference>
<comment type="caution">
    <text evidence="13">The sequence shown here is derived from an EMBL/GenBank/DDBJ whole genome shotgun (WGS) entry which is preliminary data.</text>
</comment>
<keyword evidence="4 7" id="KW-0547">Nucleotide-binding</keyword>
<keyword evidence="3 7" id="KW-0436">Ligase</keyword>
<dbReference type="Gene3D" id="3.40.50.620">
    <property type="entry name" value="HUPs"/>
    <property type="match status" value="1"/>
</dbReference>
<feature type="binding site" evidence="7">
    <location>
        <position position="194"/>
    </location>
    <ligand>
        <name>L-glutamine</name>
        <dbReference type="ChEBI" id="CHEBI:58359"/>
    </ligand>
</feature>
<protein>
    <recommendedName>
        <fullName evidence="7 8">Glutamine-dependent NAD(+) synthetase</fullName>
        <ecNumber evidence="7 8">6.3.5.1</ecNumber>
    </recommendedName>
    <alternativeName>
        <fullName evidence="7 8">NAD(+) synthase [glutamine-hydrolyzing]</fullName>
    </alternativeName>
</protein>
<dbReference type="Pfam" id="PF02540">
    <property type="entry name" value="NAD_synthase"/>
    <property type="match status" value="1"/>
</dbReference>
<dbReference type="InterPro" id="IPR022310">
    <property type="entry name" value="NAD/GMP_synthase"/>
</dbReference>
<feature type="binding site" evidence="7">
    <location>
        <position position="436"/>
    </location>
    <ligand>
        <name>deamido-NAD(+)</name>
        <dbReference type="ChEBI" id="CHEBI:58437"/>
        <note>ligand shared between two neighboring subunits</note>
    </ligand>
</feature>
<evidence type="ECO:0000256" key="7">
    <source>
        <dbReference type="HAMAP-Rule" id="MF_02090"/>
    </source>
</evidence>
<dbReference type="NCBIfam" id="NF010588">
    <property type="entry name" value="PRK13981.1"/>
    <property type="match status" value="1"/>
</dbReference>
<dbReference type="SUPFAM" id="SSF52402">
    <property type="entry name" value="Adenine nucleotide alpha hydrolases-like"/>
    <property type="match status" value="1"/>
</dbReference>
<comment type="similarity">
    <text evidence="2 7 8">In the C-terminal section; belongs to the NAD synthetase family.</text>
</comment>
<feature type="active site" description="Proton acceptor; for glutaminase activity" evidence="7">
    <location>
        <position position="44"/>
    </location>
</feature>
<comment type="caution">
    <text evidence="7">Lacks conserved residue(s) required for the propagation of feature annotation.</text>
</comment>
<dbReference type="PIRSF" id="PIRSF006630">
    <property type="entry name" value="NADS_GAT"/>
    <property type="match status" value="1"/>
</dbReference>
<dbReference type="GO" id="GO:0003952">
    <property type="term" value="F:NAD+ synthase (glutamine-hydrolyzing) activity"/>
    <property type="evidence" value="ECO:0007669"/>
    <property type="project" value="UniProtKB-UniRule"/>
</dbReference>
<reference evidence="13 14" key="1">
    <citation type="submission" date="2019-09" db="EMBL/GenBank/DDBJ databases">
        <title>Mumia zhuanghuii sp. nov. isolated from the intestinal contents of plateau pika (Ochotona curzoniae) in the Qinghai-Tibet plateau of China.</title>
        <authorList>
            <person name="Tian Z."/>
        </authorList>
    </citation>
    <scope>NUCLEOTIDE SEQUENCE [LARGE SCALE GENOMIC DNA]</scope>
    <source>
        <strain evidence="14">350</strain>
    </source>
</reference>
<evidence type="ECO:0000256" key="9">
    <source>
        <dbReference type="PROSITE-ProRule" id="PRU10139"/>
    </source>
</evidence>
<feature type="binding site" evidence="7">
    <location>
        <position position="132"/>
    </location>
    <ligand>
        <name>L-glutamine</name>
        <dbReference type="ChEBI" id="CHEBI:58359"/>
    </ligand>
</feature>
<feature type="binding site" evidence="7">
    <location>
        <position position="407"/>
    </location>
    <ligand>
        <name>deamido-NAD(+)</name>
        <dbReference type="ChEBI" id="CHEBI:58437"/>
        <note>ligand shared between two neighboring subunits</note>
    </ligand>
</feature>
<dbReference type="InterPro" id="IPR036526">
    <property type="entry name" value="C-N_Hydrolase_sf"/>
</dbReference>
<evidence type="ECO:0000256" key="11">
    <source>
        <dbReference type="SAM" id="MobiDB-lite"/>
    </source>
</evidence>
<dbReference type="EC" id="6.3.5.1" evidence="7 8"/>
<feature type="binding site" evidence="7">
    <location>
        <begin position="330"/>
        <end position="337"/>
    </location>
    <ligand>
        <name>ATP</name>
        <dbReference type="ChEBI" id="CHEBI:30616"/>
    </ligand>
</feature>
<organism evidence="13 14">
    <name type="scientific">Mumia zhuanghuii</name>
    <dbReference type="NCBI Taxonomy" id="2585211"/>
    <lineage>
        <taxon>Bacteria</taxon>
        <taxon>Bacillati</taxon>
        <taxon>Actinomycetota</taxon>
        <taxon>Actinomycetes</taxon>
        <taxon>Propionibacteriales</taxon>
        <taxon>Nocardioidaceae</taxon>
        <taxon>Mumia</taxon>
    </lineage>
</organism>
<evidence type="ECO:0000256" key="4">
    <source>
        <dbReference type="ARBA" id="ARBA00022741"/>
    </source>
</evidence>
<proteinExistence type="inferred from homology"/>
<evidence type="ECO:0000256" key="6">
    <source>
        <dbReference type="ARBA" id="ARBA00023027"/>
    </source>
</evidence>
<comment type="similarity">
    <text evidence="10">Belongs to the NAD synthetase family.</text>
</comment>
<dbReference type="SUPFAM" id="SSF56317">
    <property type="entry name" value="Carbon-nitrogen hydrolase"/>
    <property type="match status" value="1"/>
</dbReference>
<evidence type="ECO:0000256" key="2">
    <source>
        <dbReference type="ARBA" id="ARBA00007145"/>
    </source>
</evidence>
<dbReference type="GO" id="GO:0009435">
    <property type="term" value="P:NAD+ biosynthetic process"/>
    <property type="evidence" value="ECO:0007669"/>
    <property type="project" value="UniProtKB-UniRule"/>
</dbReference>
<dbReference type="PANTHER" id="PTHR23090">
    <property type="entry name" value="NH 3 /GLUTAMINE-DEPENDENT NAD + SYNTHETASE"/>
    <property type="match status" value="1"/>
</dbReference>